<dbReference type="EMBL" id="JAUJLE010000016">
    <property type="protein sequence ID" value="KAK1008120.1"/>
    <property type="molecule type" value="Genomic_DNA"/>
</dbReference>
<dbReference type="GO" id="GO:0070086">
    <property type="term" value="P:ubiquitin-dependent endocytosis"/>
    <property type="evidence" value="ECO:0007669"/>
    <property type="project" value="TreeGrafter"/>
</dbReference>
<feature type="compositionally biased region" description="Polar residues" evidence="1">
    <location>
        <begin position="270"/>
        <end position="282"/>
    </location>
</feature>
<dbReference type="InterPro" id="IPR050357">
    <property type="entry name" value="Arrestin_domain-protein"/>
</dbReference>
<dbReference type="InterPro" id="IPR014752">
    <property type="entry name" value="Arrestin-like_C"/>
</dbReference>
<accession>A0AAN6KYY8</accession>
<feature type="compositionally biased region" description="Basic and acidic residues" evidence="1">
    <location>
        <begin position="639"/>
        <end position="654"/>
    </location>
</feature>
<dbReference type="Gene3D" id="2.60.40.640">
    <property type="match status" value="1"/>
</dbReference>
<feature type="region of interest" description="Disordered" evidence="1">
    <location>
        <begin position="214"/>
        <end position="307"/>
    </location>
</feature>
<feature type="compositionally biased region" description="Basic and acidic residues" evidence="1">
    <location>
        <begin position="222"/>
        <end position="236"/>
    </location>
</feature>
<proteinExistence type="predicted"/>
<dbReference type="GO" id="GO:0031625">
    <property type="term" value="F:ubiquitin protein ligase binding"/>
    <property type="evidence" value="ECO:0007669"/>
    <property type="project" value="TreeGrafter"/>
</dbReference>
<dbReference type="GO" id="GO:0005886">
    <property type="term" value="C:plasma membrane"/>
    <property type="evidence" value="ECO:0007669"/>
    <property type="project" value="TreeGrafter"/>
</dbReference>
<comment type="caution">
    <text evidence="3">The sequence shown here is derived from an EMBL/GenBank/DDBJ whole genome shotgun (WGS) entry which is preliminary data.</text>
</comment>
<dbReference type="PANTHER" id="PTHR11188:SF161">
    <property type="entry name" value="PH-RESPONSE REGULATOR PROTEIN PALF_RIM8"/>
    <property type="match status" value="1"/>
</dbReference>
<evidence type="ECO:0000313" key="4">
    <source>
        <dbReference type="Proteomes" id="UP001175353"/>
    </source>
</evidence>
<dbReference type="Pfam" id="PF00339">
    <property type="entry name" value="Arrestin_N"/>
    <property type="match status" value="1"/>
</dbReference>
<dbReference type="InterPro" id="IPR011021">
    <property type="entry name" value="Arrestin-like_N"/>
</dbReference>
<reference evidence="3" key="1">
    <citation type="submission" date="2023-06" db="EMBL/GenBank/DDBJ databases">
        <title>Black Yeasts Isolated from many extreme environments.</title>
        <authorList>
            <person name="Coleine C."/>
            <person name="Stajich J.E."/>
            <person name="Selbmann L."/>
        </authorList>
    </citation>
    <scope>NUCLEOTIDE SEQUENCE</scope>
    <source>
        <strain evidence="3">CCFEE 5200</strain>
    </source>
</reference>
<gene>
    <name evidence="3" type="primary">RIM8_1</name>
    <name evidence="3" type="ORF">LTR91_003188</name>
</gene>
<protein>
    <submittedName>
        <fullName evidence="3">Ph-response sensor protein</fullName>
    </submittedName>
</protein>
<feature type="region of interest" description="Disordered" evidence="1">
    <location>
        <begin position="626"/>
        <end position="797"/>
    </location>
</feature>
<feature type="region of interest" description="Disordered" evidence="1">
    <location>
        <begin position="520"/>
        <end position="594"/>
    </location>
</feature>
<dbReference type="GO" id="GO:0030674">
    <property type="term" value="F:protein-macromolecule adaptor activity"/>
    <property type="evidence" value="ECO:0007669"/>
    <property type="project" value="TreeGrafter"/>
</dbReference>
<evidence type="ECO:0000259" key="2">
    <source>
        <dbReference type="Pfam" id="PF00339"/>
    </source>
</evidence>
<feature type="compositionally biased region" description="Basic and acidic residues" evidence="1">
    <location>
        <begin position="718"/>
        <end position="731"/>
    </location>
</feature>
<sequence length="797" mass="85527">MPPAADRSPPTLSSPLSGRRIISRLASPFTSKSRAIADFYIDVDDPHKQHSPGDVVTGSVRLRVTKPTRVTHIVVSLHGFVQVYKNPGSPGDGFRANAGYVGAGGGKKTGEYFGNGFASLFEDEVVLCGDGRLADGSYQFNFELQFPDTDLPSSIDFERGTISYMVTTTMTRPTTMSPTMTCDRKIYVVERIDISPIYPPKPRTITLEPLLKRTRARHQARRLVETSERRVRREESTQQSESDAASMAPSAQTDADTPISPAPSELSFDSVGSSNGPMSQADSARPSPRERQGSSTATGRSSAPGRSITATVESLSGGCLRGDNVCIKVNVNHTKPIRSLYGIIVTLYRQARVDLHPAIPLGPTEKGSEGKHEDYYPKSVTGLGGLSLSGAGSSHLFRKDLAQVMFPLYVDPASLTAEVNAKVRVPDEAFPTISTVPGSMISFKYFAEVVVDIQGKLGSQDRNVGGLNLGIPRPPLGVPDGGDTAPPLPYASSVIDTVPIRRDKGVITCTFEIVVGTQDSARRKGKRKVVEAPDADQAHAGAESDDTPRPDALQLDSHSNHEATQHQPLEQYNDPHAYDQPPEDHYPPNFAHFQYGYEPYPAPLPLPQMPIDSEMSEKERIRQAETRLLPSQPPGTAEEFNHARAEDPTAPHIEDDAEPGGHSALNGSFVTHSGTASHLPTSTRATALEPAVVVEPGPSAPAYEHAPPATAIPTNPPTRDDEPDVRVRRAAAEAPPTPAIVPVDESPEDDHPAEASEASAPPLGEDAGGREVRPAVVFDSHADATAGSGGELPRYER</sequence>
<dbReference type="GO" id="GO:0005829">
    <property type="term" value="C:cytosol"/>
    <property type="evidence" value="ECO:0007669"/>
    <property type="project" value="TreeGrafter"/>
</dbReference>
<dbReference type="SUPFAM" id="SSF81296">
    <property type="entry name" value="E set domains"/>
    <property type="match status" value="1"/>
</dbReference>
<evidence type="ECO:0000313" key="3">
    <source>
        <dbReference type="EMBL" id="KAK1008120.1"/>
    </source>
</evidence>
<dbReference type="Proteomes" id="UP001175353">
    <property type="component" value="Unassembled WGS sequence"/>
</dbReference>
<feature type="compositionally biased region" description="Polar residues" evidence="1">
    <location>
        <begin position="665"/>
        <end position="685"/>
    </location>
</feature>
<evidence type="ECO:0000256" key="1">
    <source>
        <dbReference type="SAM" id="MobiDB-lite"/>
    </source>
</evidence>
<name>A0AAN6KYY8_9PEZI</name>
<dbReference type="AlphaFoldDB" id="A0AAN6KYY8"/>
<dbReference type="InterPro" id="IPR014756">
    <property type="entry name" value="Ig_E-set"/>
</dbReference>
<organism evidence="3 4">
    <name type="scientific">Friedmanniomyces endolithicus</name>
    <dbReference type="NCBI Taxonomy" id="329885"/>
    <lineage>
        <taxon>Eukaryota</taxon>
        <taxon>Fungi</taxon>
        <taxon>Dikarya</taxon>
        <taxon>Ascomycota</taxon>
        <taxon>Pezizomycotina</taxon>
        <taxon>Dothideomycetes</taxon>
        <taxon>Dothideomycetidae</taxon>
        <taxon>Mycosphaerellales</taxon>
        <taxon>Teratosphaeriaceae</taxon>
        <taxon>Friedmanniomyces</taxon>
    </lineage>
</organism>
<dbReference type="PANTHER" id="PTHR11188">
    <property type="entry name" value="ARRESTIN DOMAIN CONTAINING PROTEIN"/>
    <property type="match status" value="1"/>
</dbReference>
<keyword evidence="4" id="KW-1185">Reference proteome</keyword>
<feature type="domain" description="Arrestin-like N-terminal" evidence="2">
    <location>
        <begin position="40"/>
        <end position="194"/>
    </location>
</feature>